<keyword evidence="3" id="KW-1185">Reference proteome</keyword>
<accession>A0A9E8ZEA6</accession>
<dbReference type="KEGG" id="tsin:OXH18_07195"/>
<organism evidence="2 3">
    <name type="scientific">Thermocoleostomius sinensis A174</name>
    <dbReference type="NCBI Taxonomy" id="2016057"/>
    <lineage>
        <taxon>Bacteria</taxon>
        <taxon>Bacillati</taxon>
        <taxon>Cyanobacteriota</taxon>
        <taxon>Cyanophyceae</taxon>
        <taxon>Oculatellales</taxon>
        <taxon>Oculatellaceae</taxon>
        <taxon>Thermocoleostomius</taxon>
    </lineage>
</organism>
<feature type="domain" description="Helix-turn-helix type 11" evidence="1">
    <location>
        <begin position="10"/>
        <end position="48"/>
    </location>
</feature>
<dbReference type="AlphaFoldDB" id="A0A9E8ZEA6"/>
<evidence type="ECO:0000313" key="2">
    <source>
        <dbReference type="EMBL" id="WAL61765.1"/>
    </source>
</evidence>
<dbReference type="InterPro" id="IPR013196">
    <property type="entry name" value="HTH_11"/>
</dbReference>
<dbReference type="SUPFAM" id="SSF46785">
    <property type="entry name" value="Winged helix' DNA-binding domain"/>
    <property type="match status" value="1"/>
</dbReference>
<dbReference type="RefSeq" id="WP_268611805.1">
    <property type="nucleotide sequence ID" value="NZ_CP113797.1"/>
</dbReference>
<dbReference type="CDD" id="cd00090">
    <property type="entry name" value="HTH_ARSR"/>
    <property type="match status" value="1"/>
</dbReference>
<dbReference type="InterPro" id="IPR036390">
    <property type="entry name" value="WH_DNA-bd_sf"/>
</dbReference>
<dbReference type="InterPro" id="IPR050313">
    <property type="entry name" value="Carb_Metab_HTH_regulators"/>
</dbReference>
<sequence>MGDDRQGIKHQILHLLKRQGAQTATALADQLQVSPMAIRQHLQSLKAEQWVTYQEERRPLGRPVKLWQLTPQSGQWFPDSHTELLVDILCSIKAMFGADGIDRLMLDRSQRQTQTYRSKVNEWSDPNLGAVSDLLDWQRRVNALAHLRTQEGYMAEVVEQPEGALLLIENHCPICAAAQICQNLCSTELEVFRAVLGATVTVERVEHILQGDRRCTYRIQG</sequence>
<evidence type="ECO:0000259" key="1">
    <source>
        <dbReference type="Pfam" id="PF08279"/>
    </source>
</evidence>
<gene>
    <name evidence="2" type="ORF">OXH18_07195</name>
</gene>
<dbReference type="PANTHER" id="PTHR30363:SF28">
    <property type="entry name" value="TRANSCRIPTIONAL REGULATORY PROTEIN-RELATED"/>
    <property type="match status" value="1"/>
</dbReference>
<proteinExistence type="predicted"/>
<dbReference type="Pfam" id="PF08279">
    <property type="entry name" value="HTH_11"/>
    <property type="match status" value="1"/>
</dbReference>
<evidence type="ECO:0000313" key="3">
    <source>
        <dbReference type="Proteomes" id="UP001163152"/>
    </source>
</evidence>
<dbReference type="InterPro" id="IPR011991">
    <property type="entry name" value="ArsR-like_HTH"/>
</dbReference>
<dbReference type="PANTHER" id="PTHR30363">
    <property type="entry name" value="HTH-TYPE TRANSCRIPTIONAL REGULATOR SRLR-RELATED"/>
    <property type="match status" value="1"/>
</dbReference>
<dbReference type="InterPro" id="IPR036388">
    <property type="entry name" value="WH-like_DNA-bd_sf"/>
</dbReference>
<protein>
    <submittedName>
        <fullName evidence="2">Transcriptional regulator</fullName>
    </submittedName>
</protein>
<dbReference type="Gene3D" id="1.10.10.10">
    <property type="entry name" value="Winged helix-like DNA-binding domain superfamily/Winged helix DNA-binding domain"/>
    <property type="match status" value="1"/>
</dbReference>
<dbReference type="EMBL" id="CP113797">
    <property type="protein sequence ID" value="WAL61765.1"/>
    <property type="molecule type" value="Genomic_DNA"/>
</dbReference>
<name>A0A9E8ZEA6_9CYAN</name>
<reference evidence="2" key="1">
    <citation type="submission" date="2022-12" db="EMBL/GenBank/DDBJ databases">
        <title>Polyphasic identification of a Novel Hot-Spring Cyanobacterium Ocullathermofonsia sinensis gen nov. sp. nov. and Genomic Insights on its Adaptations to the Thermal Habitat.</title>
        <authorList>
            <person name="Daroch M."/>
            <person name="Tang J."/>
            <person name="Jiang Y."/>
        </authorList>
    </citation>
    <scope>NUCLEOTIDE SEQUENCE</scope>
    <source>
        <strain evidence="2">PKUAC-SCTA174</strain>
    </source>
</reference>
<dbReference type="Proteomes" id="UP001163152">
    <property type="component" value="Chromosome"/>
</dbReference>